<sequence length="579" mass="64713">MKKGHDCFLFIFLQILRLIISQQEIQALLVQMSHETADESSPHFIPQLYRQLQHKVLQLSTVLNQTEAPFVRGRALLPSTTRQSKISLATLIKKLSEASALKGRCLDASPNQATNIGKFHWYFSPSHSHPGSSPKPPRPLHGGQDRNFGKNGLHASVLSKSETKKAQEEQAGCRGRSLPIDEAQSEFVQSAVVCKHKFLRRKSVVMSPRKVDWSKVKPVVHSHLEPELQSKLSRINKPTNNNHVSSKMTTRSNRNTKSHVFSYGAMSSPNSSRDGSHGHCSDLESILQQDLIKGGVPLEVKNSPELQALHKASSPNQAGRKGKDIDVLQCNNLDLPLRTRVSVSEPELASPPEAQSTDPKNRYMHKIKDVGQLAQNPGTLDSDARLPMMRMERKSKCKEEMREDMLSHPSSSLQEQTSLWGANAKYLTEHGTRKDIHSYRYANMRGIQQGYVAHVVARTEERIHQDDPLPEGGVTQRSNLSSNDIMGVASKELEKLYSDVMYQKSGKSISLKSLFGQKSQYPPAKGHVEEESIIPSLHPASHIFQASFGQKNELHQVLKEEGRASNLQYDCLSFVSAHH</sequence>
<protein>
    <submittedName>
        <fullName evidence="3">Uncharacterized protein</fullName>
    </submittedName>
</protein>
<name>A0ABP0W7D1_9BRYO</name>
<evidence type="ECO:0000313" key="3">
    <source>
        <dbReference type="EMBL" id="CAK9262718.1"/>
    </source>
</evidence>
<evidence type="ECO:0000256" key="1">
    <source>
        <dbReference type="SAM" id="MobiDB-lite"/>
    </source>
</evidence>
<gene>
    <name evidence="3" type="ORF">CSSPJE1EN1_LOCUS8196</name>
</gene>
<feature type="region of interest" description="Disordered" evidence="1">
    <location>
        <begin position="235"/>
        <end position="256"/>
    </location>
</feature>
<keyword evidence="4" id="KW-1185">Reference proteome</keyword>
<proteinExistence type="predicted"/>
<evidence type="ECO:0000313" key="4">
    <source>
        <dbReference type="Proteomes" id="UP001497444"/>
    </source>
</evidence>
<feature type="region of interest" description="Disordered" evidence="1">
    <location>
        <begin position="125"/>
        <end position="151"/>
    </location>
</feature>
<dbReference type="Proteomes" id="UP001497444">
    <property type="component" value="Chromosome 15"/>
</dbReference>
<feature type="chain" id="PRO_5045941717" evidence="2">
    <location>
        <begin position="22"/>
        <end position="579"/>
    </location>
</feature>
<dbReference type="EMBL" id="OZ020110">
    <property type="protein sequence ID" value="CAK9262718.1"/>
    <property type="molecule type" value="Genomic_DNA"/>
</dbReference>
<reference evidence="3" key="1">
    <citation type="submission" date="2024-02" db="EMBL/GenBank/DDBJ databases">
        <authorList>
            <consortium name="ELIXIR-Norway"/>
            <consortium name="Elixir Norway"/>
        </authorList>
    </citation>
    <scope>NUCLEOTIDE SEQUENCE</scope>
</reference>
<feature type="signal peptide" evidence="2">
    <location>
        <begin position="1"/>
        <end position="21"/>
    </location>
</feature>
<evidence type="ECO:0000256" key="2">
    <source>
        <dbReference type="SAM" id="SignalP"/>
    </source>
</evidence>
<accession>A0ABP0W7D1</accession>
<keyword evidence="2" id="KW-0732">Signal</keyword>
<organism evidence="3 4">
    <name type="scientific">Sphagnum jensenii</name>
    <dbReference type="NCBI Taxonomy" id="128206"/>
    <lineage>
        <taxon>Eukaryota</taxon>
        <taxon>Viridiplantae</taxon>
        <taxon>Streptophyta</taxon>
        <taxon>Embryophyta</taxon>
        <taxon>Bryophyta</taxon>
        <taxon>Sphagnophytina</taxon>
        <taxon>Sphagnopsida</taxon>
        <taxon>Sphagnales</taxon>
        <taxon>Sphagnaceae</taxon>
        <taxon>Sphagnum</taxon>
    </lineage>
</organism>